<feature type="compositionally biased region" description="Polar residues" evidence="1">
    <location>
        <begin position="862"/>
        <end position="873"/>
    </location>
</feature>
<feature type="compositionally biased region" description="Low complexity" evidence="1">
    <location>
        <begin position="1838"/>
        <end position="1861"/>
    </location>
</feature>
<feature type="compositionally biased region" description="Polar residues" evidence="1">
    <location>
        <begin position="1439"/>
        <end position="1452"/>
    </location>
</feature>
<feature type="compositionally biased region" description="Basic residues" evidence="1">
    <location>
        <begin position="1488"/>
        <end position="1497"/>
    </location>
</feature>
<feature type="region of interest" description="Disordered" evidence="1">
    <location>
        <begin position="1908"/>
        <end position="1944"/>
    </location>
</feature>
<feature type="compositionally biased region" description="Basic and acidic residues" evidence="1">
    <location>
        <begin position="1297"/>
        <end position="1312"/>
    </location>
</feature>
<feature type="compositionally biased region" description="Polar residues" evidence="1">
    <location>
        <begin position="705"/>
        <end position="723"/>
    </location>
</feature>
<evidence type="ECO:0000313" key="2">
    <source>
        <dbReference type="EMBL" id="GFR84220.1"/>
    </source>
</evidence>
<organism evidence="2 3">
    <name type="scientific">Elysia marginata</name>
    <dbReference type="NCBI Taxonomy" id="1093978"/>
    <lineage>
        <taxon>Eukaryota</taxon>
        <taxon>Metazoa</taxon>
        <taxon>Spiralia</taxon>
        <taxon>Lophotrochozoa</taxon>
        <taxon>Mollusca</taxon>
        <taxon>Gastropoda</taxon>
        <taxon>Heterobranchia</taxon>
        <taxon>Euthyneura</taxon>
        <taxon>Panpulmonata</taxon>
        <taxon>Sacoglossa</taxon>
        <taxon>Placobranchoidea</taxon>
        <taxon>Plakobranchidae</taxon>
        <taxon>Elysia</taxon>
    </lineage>
</organism>
<feature type="compositionally biased region" description="Polar residues" evidence="1">
    <location>
        <begin position="1770"/>
        <end position="1781"/>
    </location>
</feature>
<feature type="compositionally biased region" description="Polar residues" evidence="1">
    <location>
        <begin position="205"/>
        <end position="214"/>
    </location>
</feature>
<feature type="compositionally biased region" description="Basic and acidic residues" evidence="1">
    <location>
        <begin position="1506"/>
        <end position="1560"/>
    </location>
</feature>
<gene>
    <name evidence="2" type="ORF">ElyMa_005993800</name>
</gene>
<feature type="compositionally biased region" description="Pro residues" evidence="1">
    <location>
        <begin position="1929"/>
        <end position="1940"/>
    </location>
</feature>
<feature type="region of interest" description="Disordered" evidence="1">
    <location>
        <begin position="1734"/>
        <end position="1815"/>
    </location>
</feature>
<dbReference type="Proteomes" id="UP000762676">
    <property type="component" value="Unassembled WGS sequence"/>
</dbReference>
<evidence type="ECO:0000313" key="3">
    <source>
        <dbReference type="Proteomes" id="UP000762676"/>
    </source>
</evidence>
<feature type="compositionally biased region" description="Basic and acidic residues" evidence="1">
    <location>
        <begin position="1389"/>
        <end position="1438"/>
    </location>
</feature>
<feature type="compositionally biased region" description="Polar residues" evidence="1">
    <location>
        <begin position="1908"/>
        <end position="1922"/>
    </location>
</feature>
<sequence>MEEVDEVGEVDMGFDLASWMDEEDDGEEDEDNNDLILAKALKASGEPGIQESKIQQPRAPMTPTVKKILAVAGADNVPTTKTAGADKVPTTKTAGVDKVPTTKTAGAVTLTKVSTNPNKVSNSATQPGPKKVGVPVAKAPVVKSDEATTKLTQSSEPAKLMSKPAPGKAPLATQVKTTPLHVEKTTIIQKVTSAQKKPVTKPLESENSPQNVKTAASVKEVKAQPATRARTRSSVAVLGAAKASDAVKSPATSVAQQVKGKASPAVAQQVKGKATPTVAQQEKGKATPTVAQQEKGKATPTVAQQVKGKASPIATLQSNKQLSAATTPSPQLKNTSPQLKATPITNLPVVTKSRSVQQTKPAASVTNPTLTDKPIQTNATGPSTKPVASKNVSVSATNVTVSSTKPVASKSVMVSSTTKTTTVNVFSGKGTSPLTKVQTSAANLVKTMPSSASAVKNVQQTPTFTHKNVLTLPASKSNSSQVHLATSTKSLGVISSGEEAKSITEVSTQATVAMKTPAVSTTAAGRSKPSTVATTCAVPSMTSTKTTTSSCVVINKSPALIPAEVNSCTHISTAKTPQLPMPLKSTATRGGTQALSATVRNTVAPSVATTASTFRPDGVKTTVPTTITVAKSAGQATRITKMPLLATPPSIRAAAPLTTTSRGTMPTAVAMKSTTPAPSVTKSASITVATAGTTSQSSATAVTSKSIPSLDSTSENSDQPTSQKETDQRATSPCLAEIMALDAEKEDIDLGLTMSMEDVSDTEDEVCKKDIVSNKRPASSLLESPPRKQIKTVKSEAVDAKAVSPLKEVDRVIKGSSSISKLNTSLNTNTADCKTETPALEGLMDEKNQELKPGLVQETKPESNITHGPISNKTEPKINQPLSSNKTEASIGRLPTSDNTKASVKPLKRIVRRFHRGSQTLPKANSSKLLQCLIRIPALDNPSPKRKATVSVSANLSSEVKQTPFHVSALPSTVRQNIFEAVSLFNTSQMESRHIKPDASFTHGISIGHVTQADIDKSLFRENIVSKSSYYSFQCNGEDGIMDLCFNNEEAFLAVMTQIRKTKIGPRYLPVTFFKVLSKRDQDRDCPQPFVRATVVFDQNFASSAFLAYAKAQVWNKPKVEETFSVHNMPGGIPLEFLKQILPDAITIDVDDESCKFTEPGRRVLLGINRKTGDHVLKLFSQMYVNRHCLVLSRGRTAAADSLQLQEILKKQIEFDEGNVPGKTLRGRSRNINTKSNLETKGKSLTADDDGAEIVMLVDDVADAGKVLMGRSAAWTGPSTVDQLRRAQRLPAYTGEPDTKSGGHLDSPRQDLSDISDTSDIGEGLEEPHSKPLSVRSGDRSSLPAKNSRAENTSGFQAVSSREVSESRDSKSHGMKDLDMFGRSQQMRDNFKSYEQGEKTGHTSWSEREQERPRPGKSDLRHFLSVSRDAEQARRPGDRQSSSQWGNYGTERTSSDLDPERGPSSKYARYSPETEWLLLNRDKERAKMMGRRSRSRSRSPSPPPVDSRDRFKRLVQEKMRGLEDFVKGGSRRDSAEDERRSRSPRRDRNRDRDDARHDRSVSPLPRLPRGITRKELQTGVERDAGGLSKASSPPAFSGSGRRITLVRQKSVSPAGRKRLGRGCSSLSPIKIDDDDDDEDGRERERRRRRQLDYNARRSEHAHSHRDANVRRRSRPRSVERNVRQGSIKEVPHKEESSNVAPVSALDSDPEDSSSAQREILHEFVKQLLESANITSTELEMDESANFAPSPSRGPADNTAPVSHRLDTAGHGQQQDYSSQEWLRTGSGRDESQAGSSRDPIPPPIPPPVMPPLFTPAAQDSEKISHLESLAKQLAADIQRQQPQEQPSLPQQQQQQQQYQPQVYTQTSKAQTYTHISQAQGYMHTSQPQVYTHISQPQGYTLTSQTYTHTSQAQGFSQHTTPKSDGLLPTPFPNLTQPPPAAAVMTMPAAPPQLMVTSAPPPPIGILSQPTVPLPFFPNMAAPQVRLAQVMGTMAQTTGQNNNNNSVTAGLSDIHLNPEGKFF</sequence>
<dbReference type="EMBL" id="BMAT01012048">
    <property type="protein sequence ID" value="GFR84220.1"/>
    <property type="molecule type" value="Genomic_DNA"/>
</dbReference>
<feature type="compositionally biased region" description="Polar residues" evidence="1">
    <location>
        <begin position="115"/>
        <end position="126"/>
    </location>
</feature>
<feature type="region of interest" description="Disordered" evidence="1">
    <location>
        <begin position="691"/>
        <end position="731"/>
    </location>
</feature>
<feature type="compositionally biased region" description="Basic and acidic residues" evidence="1">
    <location>
        <begin position="1650"/>
        <end position="1669"/>
    </location>
</feature>
<feature type="compositionally biased region" description="Polar residues" evidence="1">
    <location>
        <begin position="314"/>
        <end position="345"/>
    </location>
</feature>
<feature type="compositionally biased region" description="Pro residues" evidence="1">
    <location>
        <begin position="1799"/>
        <end position="1813"/>
    </location>
</feature>
<protein>
    <submittedName>
        <fullName evidence="2">Uncharacterized protein</fullName>
    </submittedName>
</protein>
<reference evidence="2 3" key="1">
    <citation type="journal article" date="2021" name="Elife">
        <title>Chloroplast acquisition without the gene transfer in kleptoplastic sea slugs, Plakobranchus ocellatus.</title>
        <authorList>
            <person name="Maeda T."/>
            <person name="Takahashi S."/>
            <person name="Yoshida T."/>
            <person name="Shimamura S."/>
            <person name="Takaki Y."/>
            <person name="Nagai Y."/>
            <person name="Toyoda A."/>
            <person name="Suzuki Y."/>
            <person name="Arimoto A."/>
            <person name="Ishii H."/>
            <person name="Satoh N."/>
            <person name="Nishiyama T."/>
            <person name="Hasebe M."/>
            <person name="Maruyama T."/>
            <person name="Minagawa J."/>
            <person name="Obokata J."/>
            <person name="Shigenobu S."/>
        </authorList>
    </citation>
    <scope>NUCLEOTIDE SEQUENCE [LARGE SCALE GENOMIC DNA]</scope>
</reference>
<feature type="compositionally biased region" description="Basic and acidic residues" evidence="1">
    <location>
        <begin position="1572"/>
        <end position="1584"/>
    </location>
</feature>
<feature type="region of interest" description="Disordered" evidence="1">
    <location>
        <begin position="115"/>
        <end position="177"/>
    </location>
</feature>
<accession>A0AAV4GGN1</accession>
<comment type="caution">
    <text evidence="2">The sequence shown here is derived from an EMBL/GenBank/DDBJ whole genome shotgun (WGS) entry which is preliminary data.</text>
</comment>
<feature type="compositionally biased region" description="Low complexity" evidence="1">
    <location>
        <begin position="127"/>
        <end position="142"/>
    </location>
</feature>
<feature type="compositionally biased region" description="Basic and acidic residues" evidence="1">
    <location>
        <begin position="1453"/>
        <end position="1463"/>
    </location>
</feature>
<feature type="region of interest" description="Disordered" evidence="1">
    <location>
        <begin position="1836"/>
        <end position="1862"/>
    </location>
</feature>
<feature type="compositionally biased region" description="Acidic residues" evidence="1">
    <location>
        <begin position="20"/>
        <end position="31"/>
    </location>
</feature>
<name>A0AAV4GGN1_9GAST</name>
<feature type="compositionally biased region" description="Polar residues" evidence="1">
    <location>
        <begin position="352"/>
        <end position="383"/>
    </location>
</feature>
<proteinExistence type="predicted"/>
<feature type="region of interest" description="Disordered" evidence="1">
    <location>
        <begin position="1"/>
        <end position="31"/>
    </location>
</feature>
<feature type="region of interest" description="Disordered" evidence="1">
    <location>
        <begin position="859"/>
        <end position="900"/>
    </location>
</feature>
<feature type="compositionally biased region" description="Low complexity" evidence="1">
    <location>
        <begin position="691"/>
        <end position="704"/>
    </location>
</feature>
<keyword evidence="3" id="KW-1185">Reference proteome</keyword>
<feature type="region of interest" description="Disordered" evidence="1">
    <location>
        <begin position="1292"/>
        <end position="1718"/>
    </location>
</feature>
<feature type="region of interest" description="Disordered" evidence="1">
    <location>
        <begin position="192"/>
        <end position="389"/>
    </location>
</feature>
<evidence type="ECO:0000256" key="1">
    <source>
        <dbReference type="SAM" id="MobiDB-lite"/>
    </source>
</evidence>
<feature type="compositionally biased region" description="Basic and acidic residues" evidence="1">
    <location>
        <begin position="1363"/>
        <end position="1380"/>
    </location>
</feature>